<dbReference type="AlphaFoldDB" id="Q72LG4"/>
<accession>Q72LG4</accession>
<dbReference type="Proteomes" id="UP000000592">
    <property type="component" value="Chromosome"/>
</dbReference>
<feature type="region of interest" description="Disordered" evidence="1">
    <location>
        <begin position="1"/>
        <end position="61"/>
    </location>
</feature>
<proteinExistence type="predicted"/>
<reference evidence="2 3" key="1">
    <citation type="journal article" date="2004" name="Nat. Biotechnol.">
        <title>The genome sequence of the extreme thermophile Thermus thermophilus.</title>
        <authorList>
            <person name="Henne A."/>
            <person name="Brueggemann H."/>
            <person name="Raasch C."/>
            <person name="Wiezer A."/>
            <person name="Hartsch T."/>
            <person name="Liesegang H."/>
            <person name="Johann A."/>
            <person name="Lienard T."/>
            <person name="Gohl O."/>
            <person name="Martinez-Arias R."/>
            <person name="Jacobi C."/>
            <person name="Starkuviene V."/>
            <person name="Schlenczeck S."/>
            <person name="Dencker S."/>
            <person name="Huber R."/>
            <person name="Klenk H.-P."/>
            <person name="Overbeek R."/>
            <person name="Kramer W."/>
            <person name="Merkl R."/>
            <person name="Gottschalk G."/>
            <person name="Fritz H.-J."/>
        </authorList>
    </citation>
    <scope>NUCLEOTIDE SEQUENCE [LARGE SCALE GENOMIC DNA]</scope>
    <source>
        <strain evidence="3">ATCC BAA-163 / DSM 7039 / HB27</strain>
    </source>
</reference>
<dbReference type="KEGG" id="tth:TT_C0095"/>
<evidence type="ECO:0000313" key="2">
    <source>
        <dbReference type="EMBL" id="AAS80443.1"/>
    </source>
</evidence>
<dbReference type="HOGENOM" id="CLU_2921311_0_0_0"/>
<sequence>MLLVVHDGGQHPGGEAEGVGRGPDLPGVGQDVAGGHGEPFQVDRGFPDRLTDGQEETVRRF</sequence>
<dbReference type="EMBL" id="AE017221">
    <property type="protein sequence ID" value="AAS80443.1"/>
    <property type="molecule type" value="Genomic_DNA"/>
</dbReference>
<feature type="compositionally biased region" description="Gly residues" evidence="1">
    <location>
        <begin position="10"/>
        <end position="21"/>
    </location>
</feature>
<name>Q72LG4_THET2</name>
<evidence type="ECO:0000256" key="1">
    <source>
        <dbReference type="SAM" id="MobiDB-lite"/>
    </source>
</evidence>
<protein>
    <submittedName>
        <fullName evidence="2">Uncharacterized protein</fullName>
    </submittedName>
</protein>
<organism evidence="2 3">
    <name type="scientific">Thermus thermophilus (strain ATCC BAA-163 / DSM 7039 / HB27)</name>
    <dbReference type="NCBI Taxonomy" id="262724"/>
    <lineage>
        <taxon>Bacteria</taxon>
        <taxon>Thermotogati</taxon>
        <taxon>Deinococcota</taxon>
        <taxon>Deinococci</taxon>
        <taxon>Thermales</taxon>
        <taxon>Thermaceae</taxon>
        <taxon>Thermus</taxon>
    </lineage>
</organism>
<gene>
    <name evidence="2" type="ordered locus">TT_C0095</name>
</gene>
<feature type="compositionally biased region" description="Basic and acidic residues" evidence="1">
    <location>
        <begin position="45"/>
        <end position="61"/>
    </location>
</feature>
<evidence type="ECO:0000313" key="3">
    <source>
        <dbReference type="Proteomes" id="UP000000592"/>
    </source>
</evidence>